<dbReference type="FunFam" id="3.40.1480.10:FF:000002">
    <property type="entry name" value="Glycerate kinase"/>
    <property type="match status" value="1"/>
</dbReference>
<dbReference type="Pfam" id="PF13660">
    <property type="entry name" value="DUF4147"/>
    <property type="match status" value="1"/>
</dbReference>
<dbReference type="Pfam" id="PF05161">
    <property type="entry name" value="MOFRL"/>
    <property type="match status" value="1"/>
</dbReference>
<dbReference type="InterPro" id="IPR038614">
    <property type="entry name" value="GK_N_sf"/>
</dbReference>
<dbReference type="GO" id="GO:0005524">
    <property type="term" value="F:ATP binding"/>
    <property type="evidence" value="ECO:0007669"/>
    <property type="project" value="UniProtKB-KW"/>
</dbReference>
<dbReference type="InterPro" id="IPR025286">
    <property type="entry name" value="MOFRL_assoc_dom"/>
</dbReference>
<dbReference type="InterPro" id="IPR037035">
    <property type="entry name" value="GK-like_C_sf"/>
</dbReference>
<dbReference type="InterPro" id="IPR007835">
    <property type="entry name" value="MOFRL"/>
</dbReference>
<evidence type="ECO:0000313" key="7">
    <source>
        <dbReference type="EMBL" id="KPL09229.1"/>
    </source>
</evidence>
<feature type="domain" description="MOFRL" evidence="5">
    <location>
        <begin position="328"/>
        <end position="433"/>
    </location>
</feature>
<dbReference type="PANTHER" id="PTHR12227">
    <property type="entry name" value="GLYCERATE KINASE"/>
    <property type="match status" value="1"/>
</dbReference>
<sequence length="443" mass="46100">MNRLRTDAHRIFDAALRAVDPGRAVHRFMTKRGEMLSVGERRYDLGTVGHVFVVGAGKAGASMARAVEEILGDRITSGLVVVKYGYVAELGRIELREAGHPIPDQTGERAAEALLAIARGAGEHDLVIVLLSGGGSALLPLPVGAVTLEEKQAATSMLLRSGATINEMNAIRKHISRIKGGRLAEAAAPAPVVTLILSDVIRDRLDVIASGPTVADESTFGECLTIISRYGLGEELPASVLAHLSKGAAGTVAETPKPGSSIFEGANNIVVGNNRDALGAAKLEAESLGYRAHILSSTVEGETRDVARDHVAIVNRIRKSGTPVSSPCCLISGGETTVTVRGRGMGGRNQEFALAAAIELDGVGGVVVLSAGTDGTDGPTEAAGAIADGRTVRRAREQGIDAARALEENDSHTFFSALGDLVVTGPTNTNVMDIHLLLVQEEG</sequence>
<comment type="caution">
    <text evidence="7">The sequence shown here is derived from an EMBL/GenBank/DDBJ whole genome shotgun (WGS) entry which is preliminary data.</text>
</comment>
<evidence type="ECO:0000256" key="4">
    <source>
        <dbReference type="ARBA" id="ARBA00022840"/>
    </source>
</evidence>
<dbReference type="Proteomes" id="UP000051035">
    <property type="component" value="Unassembled WGS sequence"/>
</dbReference>
<evidence type="ECO:0008006" key="9">
    <source>
        <dbReference type="Google" id="ProtNLM"/>
    </source>
</evidence>
<evidence type="ECO:0000259" key="5">
    <source>
        <dbReference type="Pfam" id="PF05161"/>
    </source>
</evidence>
<dbReference type="AlphaFoldDB" id="A0A0S8JKE7"/>
<name>A0A0S8JKE7_UNCT6</name>
<keyword evidence="4" id="KW-0067">ATP-binding</keyword>
<keyword evidence="2" id="KW-0547">Nucleotide-binding</keyword>
<organism evidence="7 8">
    <name type="scientific">candidate division TA06 bacterium SM1_40</name>
    <dbReference type="NCBI Taxonomy" id="1703773"/>
    <lineage>
        <taxon>Bacteria</taxon>
        <taxon>Bacteria division TA06</taxon>
    </lineage>
</organism>
<proteinExistence type="predicted"/>
<reference evidence="7 8" key="1">
    <citation type="journal article" date="2015" name="Microbiome">
        <title>Genomic resolution of linkages in carbon, nitrogen, and sulfur cycling among widespread estuary sediment bacteria.</title>
        <authorList>
            <person name="Baker B.J."/>
            <person name="Lazar C.S."/>
            <person name="Teske A.P."/>
            <person name="Dick G.J."/>
        </authorList>
    </citation>
    <scope>NUCLEOTIDE SEQUENCE [LARGE SCALE GENOMIC DNA]</scope>
    <source>
        <strain evidence="7">SM1_40</strain>
    </source>
</reference>
<evidence type="ECO:0000256" key="3">
    <source>
        <dbReference type="ARBA" id="ARBA00022777"/>
    </source>
</evidence>
<dbReference type="EMBL" id="LJVA01000079">
    <property type="protein sequence ID" value="KPL09229.1"/>
    <property type="molecule type" value="Genomic_DNA"/>
</dbReference>
<dbReference type="GO" id="GO:0005737">
    <property type="term" value="C:cytoplasm"/>
    <property type="evidence" value="ECO:0007669"/>
    <property type="project" value="TreeGrafter"/>
</dbReference>
<feature type="domain" description="MOFRL-associated" evidence="6">
    <location>
        <begin position="8"/>
        <end position="244"/>
    </location>
</feature>
<dbReference type="SUPFAM" id="SSF82544">
    <property type="entry name" value="GckA/TtuD-like"/>
    <property type="match status" value="1"/>
</dbReference>
<protein>
    <recommendedName>
        <fullName evidence="9">Glycerate kinase</fullName>
    </recommendedName>
</protein>
<dbReference type="PATRIC" id="fig|1703773.3.peg.2361"/>
<dbReference type="PANTHER" id="PTHR12227:SF0">
    <property type="entry name" value="GLYCERATE KINASE"/>
    <property type="match status" value="1"/>
</dbReference>
<dbReference type="InterPro" id="IPR039760">
    <property type="entry name" value="MOFRL_protein"/>
</dbReference>
<dbReference type="FunFam" id="3.40.50.10180:FF:000001">
    <property type="entry name" value="Glycerate kinase"/>
    <property type="match status" value="1"/>
</dbReference>
<evidence type="ECO:0000256" key="1">
    <source>
        <dbReference type="ARBA" id="ARBA00022679"/>
    </source>
</evidence>
<keyword evidence="3" id="KW-0418">Kinase</keyword>
<dbReference type="Gene3D" id="3.40.1480.10">
    <property type="entry name" value="MOFRL domain"/>
    <property type="match status" value="1"/>
</dbReference>
<dbReference type="Gene3D" id="3.40.50.10180">
    <property type="entry name" value="Glycerate kinase, MOFRL-like N-terminal domain"/>
    <property type="match status" value="1"/>
</dbReference>
<evidence type="ECO:0000259" key="6">
    <source>
        <dbReference type="Pfam" id="PF13660"/>
    </source>
</evidence>
<dbReference type="GO" id="GO:0008887">
    <property type="term" value="F:glycerate kinase activity"/>
    <property type="evidence" value="ECO:0007669"/>
    <property type="project" value="InterPro"/>
</dbReference>
<accession>A0A0S8JKE7</accession>
<gene>
    <name evidence="7" type="ORF">AMJ71_06920</name>
</gene>
<evidence type="ECO:0000313" key="8">
    <source>
        <dbReference type="Proteomes" id="UP000051035"/>
    </source>
</evidence>
<keyword evidence="1" id="KW-0808">Transferase</keyword>
<evidence type="ECO:0000256" key="2">
    <source>
        <dbReference type="ARBA" id="ARBA00022741"/>
    </source>
</evidence>